<gene>
    <name evidence="2" type="ORF">BDV40DRAFT_269638</name>
</gene>
<dbReference type="EMBL" id="ML738652">
    <property type="protein sequence ID" value="KAE8160753.1"/>
    <property type="molecule type" value="Genomic_DNA"/>
</dbReference>
<organism evidence="2 3">
    <name type="scientific">Aspergillus tamarii</name>
    <dbReference type="NCBI Taxonomy" id="41984"/>
    <lineage>
        <taxon>Eukaryota</taxon>
        <taxon>Fungi</taxon>
        <taxon>Dikarya</taxon>
        <taxon>Ascomycota</taxon>
        <taxon>Pezizomycotina</taxon>
        <taxon>Eurotiomycetes</taxon>
        <taxon>Eurotiomycetidae</taxon>
        <taxon>Eurotiales</taxon>
        <taxon>Aspergillaceae</taxon>
        <taxon>Aspergillus</taxon>
        <taxon>Aspergillus subgen. Circumdati</taxon>
    </lineage>
</organism>
<protein>
    <submittedName>
        <fullName evidence="2">Uncharacterized protein</fullName>
    </submittedName>
</protein>
<feature type="signal peptide" evidence="1">
    <location>
        <begin position="1"/>
        <end position="22"/>
    </location>
</feature>
<sequence>MTLHMSTYGWLCLPLAINSVSGSKALVLGLEDSSLGKLLGREARDPHTVLKRTLKQQGNTNVRWSRNHRIFELPGRDPGIPYDGTKWRTWKPPGNYD</sequence>
<dbReference type="OrthoDB" id="10546073at2759"/>
<dbReference type="Proteomes" id="UP000326950">
    <property type="component" value="Unassembled WGS sequence"/>
</dbReference>
<evidence type="ECO:0000313" key="2">
    <source>
        <dbReference type="EMBL" id="KAE8160753.1"/>
    </source>
</evidence>
<dbReference type="AlphaFoldDB" id="A0A5N6UQN5"/>
<keyword evidence="3" id="KW-1185">Reference proteome</keyword>
<evidence type="ECO:0000256" key="1">
    <source>
        <dbReference type="SAM" id="SignalP"/>
    </source>
</evidence>
<name>A0A5N6UQN5_ASPTM</name>
<reference evidence="2 3" key="1">
    <citation type="submission" date="2019-04" db="EMBL/GenBank/DDBJ databases">
        <title>Friends and foes A comparative genomics study of 23 Aspergillus species from section Flavi.</title>
        <authorList>
            <consortium name="DOE Joint Genome Institute"/>
            <person name="Kjaerbolling I."/>
            <person name="Vesth T."/>
            <person name="Frisvad J.C."/>
            <person name="Nybo J.L."/>
            <person name="Theobald S."/>
            <person name="Kildgaard S."/>
            <person name="Isbrandt T."/>
            <person name="Kuo A."/>
            <person name="Sato A."/>
            <person name="Lyhne E.K."/>
            <person name="Kogle M.E."/>
            <person name="Wiebenga A."/>
            <person name="Kun R.S."/>
            <person name="Lubbers R.J."/>
            <person name="Makela M.R."/>
            <person name="Barry K."/>
            <person name="Chovatia M."/>
            <person name="Clum A."/>
            <person name="Daum C."/>
            <person name="Haridas S."/>
            <person name="He G."/>
            <person name="LaButti K."/>
            <person name="Lipzen A."/>
            <person name="Mondo S."/>
            <person name="Riley R."/>
            <person name="Salamov A."/>
            <person name="Simmons B.A."/>
            <person name="Magnuson J.K."/>
            <person name="Henrissat B."/>
            <person name="Mortensen U.H."/>
            <person name="Larsen T.O."/>
            <person name="Devries R.P."/>
            <person name="Grigoriev I.V."/>
            <person name="Machida M."/>
            <person name="Baker S.E."/>
            <person name="Andersen M.R."/>
        </authorList>
    </citation>
    <scope>NUCLEOTIDE SEQUENCE [LARGE SCALE GENOMIC DNA]</scope>
    <source>
        <strain evidence="2 3">CBS 117626</strain>
    </source>
</reference>
<feature type="chain" id="PRO_5024930777" evidence="1">
    <location>
        <begin position="23"/>
        <end position="97"/>
    </location>
</feature>
<keyword evidence="1" id="KW-0732">Signal</keyword>
<evidence type="ECO:0000313" key="3">
    <source>
        <dbReference type="Proteomes" id="UP000326950"/>
    </source>
</evidence>
<proteinExistence type="predicted"/>
<accession>A0A5N6UQN5</accession>